<accession>A0A3G4V8Z8</accession>
<evidence type="ECO:0000313" key="2">
    <source>
        <dbReference type="Proteomes" id="UP000279760"/>
    </source>
</evidence>
<dbReference type="EMBL" id="CP033577">
    <property type="protein sequence ID" value="AYV21263.1"/>
    <property type="molecule type" value="Genomic_DNA"/>
</dbReference>
<reference evidence="1 2" key="1">
    <citation type="submission" date="2018-11" db="EMBL/GenBank/DDBJ databases">
        <title>Complete Genome Sequence of Vbrio mediterranei 117-T6: a Potential Pathogen Bacteria Isolated from the Conchocelis of Pyropia.</title>
        <authorList>
            <person name="Liu Q."/>
        </authorList>
    </citation>
    <scope>NUCLEOTIDE SEQUENCE [LARGE SCALE GENOMIC DNA]</scope>
    <source>
        <strain evidence="1 2">117-T6</strain>
    </source>
</reference>
<organism evidence="1 2">
    <name type="scientific">Vibrio mediterranei</name>
    <dbReference type="NCBI Taxonomy" id="689"/>
    <lineage>
        <taxon>Bacteria</taxon>
        <taxon>Pseudomonadati</taxon>
        <taxon>Pseudomonadota</taxon>
        <taxon>Gammaproteobacteria</taxon>
        <taxon>Vibrionales</taxon>
        <taxon>Vibrionaceae</taxon>
        <taxon>Vibrio</taxon>
    </lineage>
</organism>
<dbReference type="Proteomes" id="UP000279760">
    <property type="component" value="Chromosome 1"/>
</dbReference>
<evidence type="ECO:0000313" key="1">
    <source>
        <dbReference type="EMBL" id="AYV21263.1"/>
    </source>
</evidence>
<gene>
    <name evidence="1" type="ORF">ECB94_08140</name>
</gene>
<proteinExistence type="predicted"/>
<dbReference type="AlphaFoldDB" id="A0A3G4V8Z8"/>
<protein>
    <submittedName>
        <fullName evidence="1">Uncharacterized protein</fullName>
    </submittedName>
</protein>
<name>A0A3G4V8Z8_9VIBR</name>
<dbReference type="RefSeq" id="WP_031493333.1">
    <property type="nucleotide sequence ID" value="NZ_CP033577.1"/>
</dbReference>
<sequence length="159" mass="17995">MRSTNAMANLRTIATSKCFVALLLMVSVVWLLYPFVNGLGCSYRFTHDGELNLQKGKCRSGVLSVYIENKASGRVINKTMLWGKRGSEIYTLFISQREVKPAVATDNQALYADTFYDNQLLIVGLLLETKQPNQYISVFDYPFDIGYDITLFGKTSFFD</sequence>